<organism evidence="4 5">
    <name type="scientific">Gryllus longicercus</name>
    <dbReference type="NCBI Taxonomy" id="2509291"/>
    <lineage>
        <taxon>Eukaryota</taxon>
        <taxon>Metazoa</taxon>
        <taxon>Ecdysozoa</taxon>
        <taxon>Arthropoda</taxon>
        <taxon>Hexapoda</taxon>
        <taxon>Insecta</taxon>
        <taxon>Pterygota</taxon>
        <taxon>Neoptera</taxon>
        <taxon>Polyneoptera</taxon>
        <taxon>Orthoptera</taxon>
        <taxon>Ensifera</taxon>
        <taxon>Gryllidea</taxon>
        <taxon>Grylloidea</taxon>
        <taxon>Gryllidae</taxon>
        <taxon>Gryllinae</taxon>
        <taxon>Gryllus</taxon>
    </lineage>
</organism>
<evidence type="ECO:0000256" key="3">
    <source>
        <dbReference type="SAM" id="SignalP"/>
    </source>
</evidence>
<feature type="signal peptide" evidence="3">
    <location>
        <begin position="1"/>
        <end position="15"/>
    </location>
</feature>
<feature type="chain" id="PRO_5042969623" description="Accessory gland protein" evidence="3">
    <location>
        <begin position="16"/>
        <end position="137"/>
    </location>
</feature>
<dbReference type="SUPFAM" id="SSF57302">
    <property type="entry name" value="Snake toxin-like"/>
    <property type="match status" value="1"/>
</dbReference>
<sequence length="137" mass="14874">MAALNSIVLIGAVLAAVLSAGSSLKCYKGRTYGKTFSKTDTRPQNCTNSNEVCVRIDYRLDDKDIVIRDCMSPQHGSEKLESARDELKQTSLDLKTLPSLKSVLTCSKEACNSATWIEKSWILMLVAATAAVSIGSR</sequence>
<protein>
    <recommendedName>
        <fullName evidence="6">Accessory gland protein</fullName>
    </recommendedName>
</protein>
<dbReference type="GO" id="GO:0030431">
    <property type="term" value="P:sleep"/>
    <property type="evidence" value="ECO:0007669"/>
    <property type="project" value="InterPro"/>
</dbReference>
<keyword evidence="5" id="KW-1185">Reference proteome</keyword>
<comment type="caution">
    <text evidence="4">The sequence shown here is derived from an EMBL/GenBank/DDBJ whole genome shotgun (WGS) entry which is preliminary data.</text>
</comment>
<evidence type="ECO:0000256" key="2">
    <source>
        <dbReference type="ARBA" id="ARBA00023180"/>
    </source>
</evidence>
<evidence type="ECO:0000256" key="1">
    <source>
        <dbReference type="ARBA" id="ARBA00022729"/>
    </source>
</evidence>
<dbReference type="GO" id="GO:0032222">
    <property type="term" value="P:regulation of synaptic transmission, cholinergic"/>
    <property type="evidence" value="ECO:0007669"/>
    <property type="project" value="InterPro"/>
</dbReference>
<dbReference type="AlphaFoldDB" id="A0AAN9V7F9"/>
<keyword evidence="2" id="KW-0325">Glycoprotein</keyword>
<dbReference type="Pfam" id="PF17064">
    <property type="entry name" value="QVR"/>
    <property type="match status" value="1"/>
</dbReference>
<dbReference type="InterPro" id="IPR045860">
    <property type="entry name" value="Snake_toxin-like_sf"/>
</dbReference>
<evidence type="ECO:0000313" key="5">
    <source>
        <dbReference type="Proteomes" id="UP001378592"/>
    </source>
</evidence>
<keyword evidence="1 3" id="KW-0732">Signal</keyword>
<evidence type="ECO:0000313" key="4">
    <source>
        <dbReference type="EMBL" id="KAK7789927.1"/>
    </source>
</evidence>
<proteinExistence type="predicted"/>
<evidence type="ECO:0008006" key="6">
    <source>
        <dbReference type="Google" id="ProtNLM"/>
    </source>
</evidence>
<dbReference type="InterPro" id="IPR031424">
    <property type="entry name" value="QVR-like"/>
</dbReference>
<dbReference type="EMBL" id="JAZDUA010000691">
    <property type="protein sequence ID" value="KAK7789927.1"/>
    <property type="molecule type" value="Genomic_DNA"/>
</dbReference>
<accession>A0AAN9V7F9</accession>
<reference evidence="4 5" key="1">
    <citation type="submission" date="2024-03" db="EMBL/GenBank/DDBJ databases">
        <title>The genome assembly and annotation of the cricket Gryllus longicercus Weissman &amp; Gray.</title>
        <authorList>
            <person name="Szrajer S."/>
            <person name="Gray D."/>
            <person name="Ylla G."/>
        </authorList>
    </citation>
    <scope>NUCLEOTIDE SEQUENCE [LARGE SCALE GENOMIC DNA]</scope>
    <source>
        <strain evidence="4">DAG 2021-001</strain>
        <tissue evidence="4">Whole body minus gut</tissue>
    </source>
</reference>
<name>A0AAN9V7F9_9ORTH</name>
<dbReference type="Proteomes" id="UP001378592">
    <property type="component" value="Unassembled WGS sequence"/>
</dbReference>
<gene>
    <name evidence="4" type="ORF">R5R35_008586</name>
</gene>